<proteinExistence type="predicted"/>
<keyword evidence="1" id="KW-0732">Signal</keyword>
<sequence>MLLITALLSILFAVGIEGRTARRIPIVRDNRIINGVDVEQGEFPSQVSNIFQKSVLRLIIIHLRKQKVPH</sequence>
<dbReference type="AlphaFoldDB" id="A0A067RDL1"/>
<feature type="signal peptide" evidence="1">
    <location>
        <begin position="1"/>
        <end position="18"/>
    </location>
</feature>
<gene>
    <name evidence="2" type="ORF">L798_03706</name>
</gene>
<evidence type="ECO:0000256" key="1">
    <source>
        <dbReference type="SAM" id="SignalP"/>
    </source>
</evidence>
<evidence type="ECO:0000313" key="2">
    <source>
        <dbReference type="EMBL" id="KDR21108.1"/>
    </source>
</evidence>
<organism evidence="2 3">
    <name type="scientific">Zootermopsis nevadensis</name>
    <name type="common">Dampwood termite</name>
    <dbReference type="NCBI Taxonomy" id="136037"/>
    <lineage>
        <taxon>Eukaryota</taxon>
        <taxon>Metazoa</taxon>
        <taxon>Ecdysozoa</taxon>
        <taxon>Arthropoda</taxon>
        <taxon>Hexapoda</taxon>
        <taxon>Insecta</taxon>
        <taxon>Pterygota</taxon>
        <taxon>Neoptera</taxon>
        <taxon>Polyneoptera</taxon>
        <taxon>Dictyoptera</taxon>
        <taxon>Blattodea</taxon>
        <taxon>Blattoidea</taxon>
        <taxon>Termitoidae</taxon>
        <taxon>Termopsidae</taxon>
        <taxon>Zootermopsis</taxon>
    </lineage>
</organism>
<keyword evidence="3" id="KW-1185">Reference proteome</keyword>
<accession>A0A067RDL1</accession>
<protein>
    <submittedName>
        <fullName evidence="2">Uncharacterized protein</fullName>
    </submittedName>
</protein>
<name>A0A067RDL1_ZOONE</name>
<dbReference type="EMBL" id="KK852572">
    <property type="protein sequence ID" value="KDR21108.1"/>
    <property type="molecule type" value="Genomic_DNA"/>
</dbReference>
<dbReference type="InParanoid" id="A0A067RDL1"/>
<dbReference type="Proteomes" id="UP000027135">
    <property type="component" value="Unassembled WGS sequence"/>
</dbReference>
<evidence type="ECO:0000313" key="3">
    <source>
        <dbReference type="Proteomes" id="UP000027135"/>
    </source>
</evidence>
<feature type="chain" id="PRO_5001648121" evidence="1">
    <location>
        <begin position="19"/>
        <end position="70"/>
    </location>
</feature>
<reference evidence="2 3" key="1">
    <citation type="journal article" date="2014" name="Nat. Commun.">
        <title>Molecular traces of alternative social organization in a termite genome.</title>
        <authorList>
            <person name="Terrapon N."/>
            <person name="Li C."/>
            <person name="Robertson H.M."/>
            <person name="Ji L."/>
            <person name="Meng X."/>
            <person name="Booth W."/>
            <person name="Chen Z."/>
            <person name="Childers C.P."/>
            <person name="Glastad K.M."/>
            <person name="Gokhale K."/>
            <person name="Gowin J."/>
            <person name="Gronenberg W."/>
            <person name="Hermansen R.A."/>
            <person name="Hu H."/>
            <person name="Hunt B.G."/>
            <person name="Huylmans A.K."/>
            <person name="Khalil S.M."/>
            <person name="Mitchell R.D."/>
            <person name="Munoz-Torres M.C."/>
            <person name="Mustard J.A."/>
            <person name="Pan H."/>
            <person name="Reese J.T."/>
            <person name="Scharf M.E."/>
            <person name="Sun F."/>
            <person name="Vogel H."/>
            <person name="Xiao J."/>
            <person name="Yang W."/>
            <person name="Yang Z."/>
            <person name="Yang Z."/>
            <person name="Zhou J."/>
            <person name="Zhu J."/>
            <person name="Brent C.S."/>
            <person name="Elsik C.G."/>
            <person name="Goodisman M.A."/>
            <person name="Liberles D.A."/>
            <person name="Roe R.M."/>
            <person name="Vargo E.L."/>
            <person name="Vilcinskas A."/>
            <person name="Wang J."/>
            <person name="Bornberg-Bauer E."/>
            <person name="Korb J."/>
            <person name="Zhang G."/>
            <person name="Liebig J."/>
        </authorList>
    </citation>
    <scope>NUCLEOTIDE SEQUENCE [LARGE SCALE GENOMIC DNA]</scope>
    <source>
        <tissue evidence="2">Whole organism</tissue>
    </source>
</reference>